<reference evidence="1" key="1">
    <citation type="journal article" date="2014" name="Int. J. Syst. Evol. Microbiol.">
        <title>Complete genome sequence of Corynebacterium casei LMG S-19264T (=DSM 44701T), isolated from a smear-ripened cheese.</title>
        <authorList>
            <consortium name="US DOE Joint Genome Institute (JGI-PGF)"/>
            <person name="Walter F."/>
            <person name="Albersmeier A."/>
            <person name="Kalinowski J."/>
            <person name="Ruckert C."/>
        </authorList>
    </citation>
    <scope>NUCLEOTIDE SEQUENCE</scope>
    <source>
        <strain evidence="1">JCM 3313</strain>
    </source>
</reference>
<dbReference type="Pfam" id="PF03318">
    <property type="entry name" value="ETX_MTX2"/>
    <property type="match status" value="1"/>
</dbReference>
<reference evidence="1" key="2">
    <citation type="submission" date="2020-09" db="EMBL/GenBank/DDBJ databases">
        <authorList>
            <person name="Sun Q."/>
            <person name="Ohkuma M."/>
        </authorList>
    </citation>
    <scope>NUCLEOTIDE SEQUENCE</scope>
    <source>
        <strain evidence="1">JCM 3313</strain>
    </source>
</reference>
<sequence>MRDPVEVIRQQIRGEIPEQDFRFDRFDVTLGLAALRYTTLDVEDQRAVVVRQSVFTNDTDNTRTRTFAVDETTTDTFGWTLSEALRVGTTFEVPVPLVDDDGVRAELDLTSTRPQTTAVTRHWRYRAQIPVPARCRVQTTFSVLEGRISTPFTAVLQVRGFLDIRWADGGSWKRCFGEVAEMIEKGYRVPDPAAFQCTTGGRFTGAVATGYRVHTRNLVDGSTRQLFPVEPERSTALTR</sequence>
<protein>
    <submittedName>
        <fullName evidence="1">Uncharacterized protein</fullName>
    </submittedName>
</protein>
<name>A0A918APC9_9PSEU</name>
<evidence type="ECO:0000313" key="1">
    <source>
        <dbReference type="EMBL" id="GGP53786.1"/>
    </source>
</evidence>
<dbReference type="EMBL" id="BMRG01000004">
    <property type="protein sequence ID" value="GGP53786.1"/>
    <property type="molecule type" value="Genomic_DNA"/>
</dbReference>
<organism evidence="1 2">
    <name type="scientific">Saccharothrix coeruleofusca</name>
    <dbReference type="NCBI Taxonomy" id="33919"/>
    <lineage>
        <taxon>Bacteria</taxon>
        <taxon>Bacillati</taxon>
        <taxon>Actinomycetota</taxon>
        <taxon>Actinomycetes</taxon>
        <taxon>Pseudonocardiales</taxon>
        <taxon>Pseudonocardiaceae</taxon>
        <taxon>Saccharothrix</taxon>
    </lineage>
</organism>
<proteinExistence type="predicted"/>
<dbReference type="Gene3D" id="2.170.15.10">
    <property type="entry name" value="Proaerolysin, chain A, domain 3"/>
    <property type="match status" value="1"/>
</dbReference>
<dbReference type="AlphaFoldDB" id="A0A918APC9"/>
<accession>A0A918APC9</accession>
<comment type="caution">
    <text evidence="1">The sequence shown here is derived from an EMBL/GenBank/DDBJ whole genome shotgun (WGS) entry which is preliminary data.</text>
</comment>
<keyword evidence="2" id="KW-1185">Reference proteome</keyword>
<dbReference type="RefSeq" id="WP_189223609.1">
    <property type="nucleotide sequence ID" value="NZ_BMRG01000004.1"/>
</dbReference>
<gene>
    <name evidence="1" type="ORF">GCM10010185_27570</name>
</gene>
<dbReference type="SUPFAM" id="SSF56973">
    <property type="entry name" value="Aerolisin/ETX pore-forming domain"/>
    <property type="match status" value="1"/>
</dbReference>
<dbReference type="InterPro" id="IPR004991">
    <property type="entry name" value="Aerolysin-like"/>
</dbReference>
<evidence type="ECO:0000313" key="2">
    <source>
        <dbReference type="Proteomes" id="UP000639606"/>
    </source>
</evidence>
<dbReference type="Proteomes" id="UP000639606">
    <property type="component" value="Unassembled WGS sequence"/>
</dbReference>